<evidence type="ECO:0000256" key="2">
    <source>
        <dbReference type="ARBA" id="ARBA00022692"/>
    </source>
</evidence>
<sequence>MIHSLVIGLTLSIASGSDFTSLVAAIGFHQLFEGLSLGIRIAGLPARSSEDGGHHVPFPRAILVVLFAITTPAGIVIGLLSFSASQHSGGTAHMKLIEGIMCAISAGMLVYAVCVEMLAGDFVLDPTLWRSGAMKQTLALGSLLVGAAAMSLLG</sequence>
<evidence type="ECO:0000256" key="4">
    <source>
        <dbReference type="ARBA" id="ARBA00023136"/>
    </source>
</evidence>
<feature type="signal peptide" evidence="6">
    <location>
        <begin position="1"/>
        <end position="16"/>
    </location>
</feature>
<dbReference type="Pfam" id="PF02535">
    <property type="entry name" value="Zip"/>
    <property type="match status" value="1"/>
</dbReference>
<dbReference type="EMBL" id="SEOQ01000708">
    <property type="protein sequence ID" value="TFY58019.1"/>
    <property type="molecule type" value="Genomic_DNA"/>
</dbReference>
<comment type="caution">
    <text evidence="7">The sequence shown here is derived from an EMBL/GenBank/DDBJ whole genome shotgun (WGS) entry which is preliminary data.</text>
</comment>
<keyword evidence="2 5" id="KW-0812">Transmembrane</keyword>
<keyword evidence="6" id="KW-0732">Signal</keyword>
<name>A0A4Y9YAY3_9AGAM</name>
<feature type="transmembrane region" description="Helical" evidence="5">
    <location>
        <begin position="61"/>
        <end position="84"/>
    </location>
</feature>
<feature type="chain" id="PRO_5021420720" description="Zinc/iron permease" evidence="6">
    <location>
        <begin position="17"/>
        <end position="154"/>
    </location>
</feature>
<dbReference type="STRING" id="205917.A0A4Y9YAY3"/>
<reference evidence="7 8" key="1">
    <citation type="submission" date="2019-02" db="EMBL/GenBank/DDBJ databases">
        <title>Genome sequencing of the rare red list fungi Dentipellis fragilis.</title>
        <authorList>
            <person name="Buettner E."/>
            <person name="Kellner H."/>
        </authorList>
    </citation>
    <scope>NUCLEOTIDE SEQUENCE [LARGE SCALE GENOMIC DNA]</scope>
    <source>
        <strain evidence="7 8">DSM 105465</strain>
    </source>
</reference>
<evidence type="ECO:0000313" key="7">
    <source>
        <dbReference type="EMBL" id="TFY58019.1"/>
    </source>
</evidence>
<comment type="subcellular location">
    <subcellularLocation>
        <location evidence="1">Membrane</location>
        <topology evidence="1">Multi-pass membrane protein</topology>
    </subcellularLocation>
</comment>
<organism evidence="7 8">
    <name type="scientific">Dentipellis fragilis</name>
    <dbReference type="NCBI Taxonomy" id="205917"/>
    <lineage>
        <taxon>Eukaryota</taxon>
        <taxon>Fungi</taxon>
        <taxon>Dikarya</taxon>
        <taxon>Basidiomycota</taxon>
        <taxon>Agaricomycotina</taxon>
        <taxon>Agaricomycetes</taxon>
        <taxon>Russulales</taxon>
        <taxon>Hericiaceae</taxon>
        <taxon>Dentipellis</taxon>
    </lineage>
</organism>
<evidence type="ECO:0000256" key="6">
    <source>
        <dbReference type="SAM" id="SignalP"/>
    </source>
</evidence>
<dbReference type="InterPro" id="IPR003689">
    <property type="entry name" value="ZIP"/>
</dbReference>
<evidence type="ECO:0000256" key="5">
    <source>
        <dbReference type="SAM" id="Phobius"/>
    </source>
</evidence>
<feature type="transmembrane region" description="Helical" evidence="5">
    <location>
        <begin position="96"/>
        <end position="113"/>
    </location>
</feature>
<gene>
    <name evidence="7" type="ORF">EVG20_g8316</name>
</gene>
<protein>
    <recommendedName>
        <fullName evidence="9">Zinc/iron permease</fullName>
    </recommendedName>
</protein>
<proteinExistence type="predicted"/>
<keyword evidence="4 5" id="KW-0472">Membrane</keyword>
<dbReference type="PANTHER" id="PTHR11040:SF44">
    <property type="entry name" value="PROTEIN ZNTC-RELATED"/>
    <property type="match status" value="1"/>
</dbReference>
<dbReference type="GO" id="GO:0005886">
    <property type="term" value="C:plasma membrane"/>
    <property type="evidence" value="ECO:0007669"/>
    <property type="project" value="TreeGrafter"/>
</dbReference>
<dbReference type="Proteomes" id="UP000298327">
    <property type="component" value="Unassembled WGS sequence"/>
</dbReference>
<evidence type="ECO:0000256" key="1">
    <source>
        <dbReference type="ARBA" id="ARBA00004141"/>
    </source>
</evidence>
<dbReference type="PANTHER" id="PTHR11040">
    <property type="entry name" value="ZINC/IRON TRANSPORTER"/>
    <property type="match status" value="1"/>
</dbReference>
<accession>A0A4Y9YAY3</accession>
<dbReference type="OrthoDB" id="448280at2759"/>
<dbReference type="GO" id="GO:0005385">
    <property type="term" value="F:zinc ion transmembrane transporter activity"/>
    <property type="evidence" value="ECO:0007669"/>
    <property type="project" value="TreeGrafter"/>
</dbReference>
<keyword evidence="3 5" id="KW-1133">Transmembrane helix</keyword>
<keyword evidence="8" id="KW-1185">Reference proteome</keyword>
<evidence type="ECO:0000313" key="8">
    <source>
        <dbReference type="Proteomes" id="UP000298327"/>
    </source>
</evidence>
<evidence type="ECO:0008006" key="9">
    <source>
        <dbReference type="Google" id="ProtNLM"/>
    </source>
</evidence>
<evidence type="ECO:0000256" key="3">
    <source>
        <dbReference type="ARBA" id="ARBA00022989"/>
    </source>
</evidence>
<dbReference type="AlphaFoldDB" id="A0A4Y9YAY3"/>